<dbReference type="AlphaFoldDB" id="A0A9P8AL45"/>
<reference evidence="1" key="1">
    <citation type="submission" date="2020-11" db="EMBL/GenBank/DDBJ databases">
        <title>Adaptations for nitrogen fixation in a non-lichenized fungal sporocarp promotes dispersal by wood-feeding termites.</title>
        <authorList>
            <consortium name="DOE Joint Genome Institute"/>
            <person name="Koch R.A."/>
            <person name="Yoon G."/>
            <person name="Arayal U."/>
            <person name="Lail K."/>
            <person name="Amirebrahimi M."/>
            <person name="Labutti K."/>
            <person name="Lipzen A."/>
            <person name="Riley R."/>
            <person name="Barry K."/>
            <person name="Henrissat B."/>
            <person name="Grigoriev I.V."/>
            <person name="Herr J.R."/>
            <person name="Aime M.C."/>
        </authorList>
    </citation>
    <scope>NUCLEOTIDE SEQUENCE</scope>
    <source>
        <strain evidence="1">MCA 3950</strain>
    </source>
</reference>
<dbReference type="RefSeq" id="XP_043032885.1">
    <property type="nucleotide sequence ID" value="XM_043182100.1"/>
</dbReference>
<evidence type="ECO:0000313" key="2">
    <source>
        <dbReference type="Proteomes" id="UP000812287"/>
    </source>
</evidence>
<organism evidence="1 2">
    <name type="scientific">Guyanagaster necrorhizus</name>
    <dbReference type="NCBI Taxonomy" id="856835"/>
    <lineage>
        <taxon>Eukaryota</taxon>
        <taxon>Fungi</taxon>
        <taxon>Dikarya</taxon>
        <taxon>Basidiomycota</taxon>
        <taxon>Agaricomycotina</taxon>
        <taxon>Agaricomycetes</taxon>
        <taxon>Agaricomycetidae</taxon>
        <taxon>Agaricales</taxon>
        <taxon>Marasmiineae</taxon>
        <taxon>Physalacriaceae</taxon>
        <taxon>Guyanagaster</taxon>
    </lineage>
</organism>
<protein>
    <submittedName>
        <fullName evidence="1">Uncharacterized protein</fullName>
    </submittedName>
</protein>
<proteinExistence type="predicted"/>
<comment type="caution">
    <text evidence="1">The sequence shown here is derived from an EMBL/GenBank/DDBJ whole genome shotgun (WGS) entry which is preliminary data.</text>
</comment>
<gene>
    <name evidence="1" type="ORF">BT62DRAFT_738941</name>
</gene>
<dbReference type="Proteomes" id="UP000812287">
    <property type="component" value="Unassembled WGS sequence"/>
</dbReference>
<name>A0A9P8AL45_9AGAR</name>
<keyword evidence="2" id="KW-1185">Reference proteome</keyword>
<dbReference type="GeneID" id="66104396"/>
<sequence>MFYPFTFLGPVGGGQDGLPCQWNRHFFSRCSVRARQIGQGFPGRLEYLHAEMAWMRGTDAASTSDTFSMTPFLRNLVIEGPPYTAHVFTPSFAHPRTANVSTLSIIGMNPTDKCLSLLRSFPLVRNVDLFCIKSQIASGQPLTFPYVSHLGLIEGFRRSIADMHSRVVLPCITLLFSF</sequence>
<evidence type="ECO:0000313" key="1">
    <source>
        <dbReference type="EMBL" id="KAG7439385.1"/>
    </source>
</evidence>
<accession>A0A9P8AL45</accession>
<dbReference type="EMBL" id="MU250597">
    <property type="protein sequence ID" value="KAG7439385.1"/>
    <property type="molecule type" value="Genomic_DNA"/>
</dbReference>